<feature type="domain" description="Novel toxin 11" evidence="2">
    <location>
        <begin position="355"/>
        <end position="453"/>
    </location>
</feature>
<dbReference type="AlphaFoldDB" id="A0A150RA92"/>
<dbReference type="EMBL" id="JEMC01003958">
    <property type="protein sequence ID" value="KYF77130.1"/>
    <property type="molecule type" value="Genomic_DNA"/>
</dbReference>
<evidence type="ECO:0000259" key="2">
    <source>
        <dbReference type="Pfam" id="PF15521"/>
    </source>
</evidence>
<evidence type="ECO:0000256" key="1">
    <source>
        <dbReference type="SAM" id="MobiDB-lite"/>
    </source>
</evidence>
<proteinExistence type="predicted"/>
<feature type="non-terminal residue" evidence="3">
    <location>
        <position position="715"/>
    </location>
</feature>
<evidence type="ECO:0000313" key="4">
    <source>
        <dbReference type="Proteomes" id="UP000075515"/>
    </source>
</evidence>
<sequence>MQDGEVTWIAANAVKISKWRTATGRRSRREAKQALPKLAGPLTHGGFPTDPADAKKKIGKRFPKGRLFSDAEWDAFKELSSTPEGQTWLKASGMLPHNQIEEYLSNDNPEKFRGFHKLHKPSKVVLASYVSRQMNSGEDGKRFEGTPPAAVALSMEAKHTTDPARRDELKKQIDQGIAKEWAKTFEHTEPNDDANTAMDRGAVLAPKTLKDTLTRAEPKSLPKDEALARHRQAIEVLKNTFHLLQAGAEIYDAGSKSHVPLRDVPVAKLLSHGGRVNIQVPAGSPPYALTEFLGITDDKGNPRTGVFKRDYGTHHVALSNGKFKEEGGRGAMVKSKLDDTELYGMNPTIGGLGLKDFNGDVILPDGAHGHLFIGYRPPKPGRSGALQIGLETTGPGAPSTVGYVHNWRSTEKTANPISSVGGLKQDKIGDEKGKNARTVNLGKLGADWRGVLQGRADQFAHDVAENPTEAIKNLVGPREIPPQDTEETAARAPDEASDGSPDESSDESSDDGSDRSERGSRGGDRRDPPGDAASDPKRGAEDPGQGGSEQRQRGAEQAPKGKAPREMPGDAPEQMTAKTPDASSPRPEAGTTQSAPGKAPERPDQPRPETTSPPPAPRTVKPTAITSGMQAPLPPPAPPKAGWLGKKLGTGGHGLGGMVSNKGAADREQALADQYELQIGPDSDGADDTHFSHKMLDHIEKALGDLPPEHITGSP</sequence>
<reference evidence="3 4" key="1">
    <citation type="submission" date="2014-02" db="EMBL/GenBank/DDBJ databases">
        <title>The small core and large imbalanced accessory genome model reveals a collaborative survival strategy of Sorangium cellulosum strains in nature.</title>
        <authorList>
            <person name="Han K."/>
            <person name="Peng R."/>
            <person name="Blom J."/>
            <person name="Li Y.-Z."/>
        </authorList>
    </citation>
    <scope>NUCLEOTIDE SEQUENCE [LARGE SCALE GENOMIC DNA]</scope>
    <source>
        <strain evidence="3 4">So0149</strain>
    </source>
</reference>
<feature type="region of interest" description="Disordered" evidence="1">
    <location>
        <begin position="468"/>
        <end position="649"/>
    </location>
</feature>
<feature type="region of interest" description="Disordered" evidence="1">
    <location>
        <begin position="21"/>
        <end position="54"/>
    </location>
</feature>
<dbReference type="InterPro" id="IPR029121">
    <property type="entry name" value="Ntox11"/>
</dbReference>
<evidence type="ECO:0000313" key="3">
    <source>
        <dbReference type="EMBL" id="KYF77130.1"/>
    </source>
</evidence>
<gene>
    <name evidence="3" type="ORF">BE18_27090</name>
</gene>
<dbReference type="Pfam" id="PF15521">
    <property type="entry name" value="Ntox11"/>
    <property type="match status" value="1"/>
</dbReference>
<comment type="caution">
    <text evidence="3">The sequence shown here is derived from an EMBL/GenBank/DDBJ whole genome shotgun (WGS) entry which is preliminary data.</text>
</comment>
<protein>
    <recommendedName>
        <fullName evidence="2">Novel toxin 11 domain-containing protein</fullName>
    </recommendedName>
</protein>
<dbReference type="Proteomes" id="UP000075515">
    <property type="component" value="Unassembled WGS sequence"/>
</dbReference>
<name>A0A150RA92_SORCE</name>
<feature type="compositionally biased region" description="Acidic residues" evidence="1">
    <location>
        <begin position="495"/>
        <end position="511"/>
    </location>
</feature>
<accession>A0A150RA92</accession>
<feature type="compositionally biased region" description="Basic and acidic residues" evidence="1">
    <location>
        <begin position="512"/>
        <end position="541"/>
    </location>
</feature>
<organism evidence="3 4">
    <name type="scientific">Sorangium cellulosum</name>
    <name type="common">Polyangium cellulosum</name>
    <dbReference type="NCBI Taxonomy" id="56"/>
    <lineage>
        <taxon>Bacteria</taxon>
        <taxon>Pseudomonadati</taxon>
        <taxon>Myxococcota</taxon>
        <taxon>Polyangia</taxon>
        <taxon>Polyangiales</taxon>
        <taxon>Polyangiaceae</taxon>
        <taxon>Sorangium</taxon>
    </lineage>
</organism>